<evidence type="ECO:0000313" key="3">
    <source>
        <dbReference type="EMBL" id="KAF2073497.1"/>
    </source>
</evidence>
<protein>
    <recommendedName>
        <fullName evidence="2">NIPSNAP domain-containing protein</fullName>
    </recommendedName>
</protein>
<dbReference type="Gene3D" id="3.30.70.100">
    <property type="match status" value="2"/>
</dbReference>
<gene>
    <name evidence="3" type="ORF">CYY_005206</name>
</gene>
<evidence type="ECO:0000259" key="2">
    <source>
        <dbReference type="Pfam" id="PF07978"/>
    </source>
</evidence>
<comment type="similarity">
    <text evidence="1">Belongs to the NipSnap family.</text>
</comment>
<evidence type="ECO:0000256" key="1">
    <source>
        <dbReference type="ARBA" id="ARBA00005291"/>
    </source>
</evidence>
<dbReference type="EMBL" id="AJWJ01000201">
    <property type="protein sequence ID" value="KAF2073497.1"/>
    <property type="molecule type" value="Genomic_DNA"/>
</dbReference>
<dbReference type="InterPro" id="IPR051557">
    <property type="entry name" value="NipSnap_domain"/>
</dbReference>
<keyword evidence="4" id="KW-1185">Reference proteome</keyword>
<dbReference type="SUPFAM" id="SSF54909">
    <property type="entry name" value="Dimeric alpha+beta barrel"/>
    <property type="match status" value="1"/>
</dbReference>
<dbReference type="InterPro" id="IPR012577">
    <property type="entry name" value="NIPSNAP"/>
</dbReference>
<dbReference type="Proteomes" id="UP000695562">
    <property type="component" value="Unassembled WGS sequence"/>
</dbReference>
<organism evidence="3 4">
    <name type="scientific">Polysphondylium violaceum</name>
    <dbReference type="NCBI Taxonomy" id="133409"/>
    <lineage>
        <taxon>Eukaryota</taxon>
        <taxon>Amoebozoa</taxon>
        <taxon>Evosea</taxon>
        <taxon>Eumycetozoa</taxon>
        <taxon>Dictyostelia</taxon>
        <taxon>Dictyosteliales</taxon>
        <taxon>Dictyosteliaceae</taxon>
        <taxon>Polysphondylium</taxon>
    </lineage>
</organism>
<dbReference type="InterPro" id="IPR011008">
    <property type="entry name" value="Dimeric_a/b-barrel"/>
</dbReference>
<sequence>MSKLGTKVYELRTITVPREATKKAFEFFSSTKLPTPAGSKFIGAFGSTFENKPEFVAVWEHDSLDNPSLHQGESKAMEPLTKLGASEETVFLRSFPWIEPAFTNNAKPLLWEFRCYTLKAGQMANWAKVFQNGLEERKKYSSPAAIFYSEFGILNRIYHFWPYQNFENRFDVRNKALENPIWANTVRDTAPFLDEMKNTVLHRIDYKGDN</sequence>
<dbReference type="AlphaFoldDB" id="A0A8J4PUU9"/>
<accession>A0A8J4PUU9</accession>
<reference evidence="3" key="1">
    <citation type="submission" date="2020-01" db="EMBL/GenBank/DDBJ databases">
        <title>Development of genomics and gene disruption for Polysphondylium violaceum indicates a role for the polyketide synthase stlB in stalk morphogenesis.</title>
        <authorList>
            <person name="Narita B."/>
            <person name="Kawabe Y."/>
            <person name="Kin K."/>
            <person name="Saito T."/>
            <person name="Gibbs R."/>
            <person name="Kuspa A."/>
            <person name="Muzny D."/>
            <person name="Queller D."/>
            <person name="Richards S."/>
            <person name="Strassman J."/>
            <person name="Sucgang R."/>
            <person name="Worley K."/>
            <person name="Schaap P."/>
        </authorList>
    </citation>
    <scope>NUCLEOTIDE SEQUENCE</scope>
    <source>
        <strain evidence="3">QSvi11</strain>
    </source>
</reference>
<dbReference type="Pfam" id="PF07978">
    <property type="entry name" value="NIPSNAP"/>
    <property type="match status" value="1"/>
</dbReference>
<name>A0A8J4PUU9_9MYCE</name>
<dbReference type="GO" id="GO:0000423">
    <property type="term" value="P:mitophagy"/>
    <property type="evidence" value="ECO:0007669"/>
    <property type="project" value="UniProtKB-ARBA"/>
</dbReference>
<dbReference type="GO" id="GO:0005739">
    <property type="term" value="C:mitochondrion"/>
    <property type="evidence" value="ECO:0007669"/>
    <property type="project" value="TreeGrafter"/>
</dbReference>
<proteinExistence type="inferred from homology"/>
<comment type="caution">
    <text evidence="3">The sequence shown here is derived from an EMBL/GenBank/DDBJ whole genome shotgun (WGS) entry which is preliminary data.</text>
</comment>
<feature type="domain" description="NIPSNAP" evidence="2">
    <location>
        <begin position="112"/>
        <end position="202"/>
    </location>
</feature>
<dbReference type="PANTHER" id="PTHR21017:SF17">
    <property type="entry name" value="PROTEIN NIPSNAP"/>
    <property type="match status" value="1"/>
</dbReference>
<dbReference type="PANTHER" id="PTHR21017">
    <property type="entry name" value="NIPSNAP-RELATED"/>
    <property type="match status" value="1"/>
</dbReference>
<dbReference type="OrthoDB" id="10262843at2759"/>
<evidence type="ECO:0000313" key="4">
    <source>
        <dbReference type="Proteomes" id="UP000695562"/>
    </source>
</evidence>